<dbReference type="EMBL" id="CAFABK010000047">
    <property type="protein sequence ID" value="CAB4832348.1"/>
    <property type="molecule type" value="Genomic_DNA"/>
</dbReference>
<sequence>MNLAPRFASIALVGVAVFALLSATTATAAPLAAPTGTYTEKCGKPQIDGDGSLGNVLCPNGKANSQVKKYLTKALPNVMALGKNPNRVAVNNAACHDIDKNSIPMIVDGYTYVHAAHNYMKPTPSVNALSKALLKHEDDNTQAEITAHGFVFGVC</sequence>
<organism evidence="1">
    <name type="scientific">freshwater metagenome</name>
    <dbReference type="NCBI Taxonomy" id="449393"/>
    <lineage>
        <taxon>unclassified sequences</taxon>
        <taxon>metagenomes</taxon>
        <taxon>ecological metagenomes</taxon>
    </lineage>
</organism>
<name>A0A6J7AIP1_9ZZZZ</name>
<evidence type="ECO:0000313" key="1">
    <source>
        <dbReference type="EMBL" id="CAB4832348.1"/>
    </source>
</evidence>
<reference evidence="1" key="1">
    <citation type="submission" date="2020-05" db="EMBL/GenBank/DDBJ databases">
        <authorList>
            <person name="Chiriac C."/>
            <person name="Salcher M."/>
            <person name="Ghai R."/>
            <person name="Kavagutti S V."/>
        </authorList>
    </citation>
    <scope>NUCLEOTIDE SEQUENCE</scope>
</reference>
<accession>A0A6J7AIP1</accession>
<gene>
    <name evidence="1" type="ORF">UFOPK3204_01082</name>
</gene>
<protein>
    <submittedName>
        <fullName evidence="1">Unannotated protein</fullName>
    </submittedName>
</protein>
<dbReference type="AlphaFoldDB" id="A0A6J7AIP1"/>
<proteinExistence type="predicted"/>